<feature type="domain" description="Radical SAM core" evidence="6">
    <location>
        <begin position="101"/>
        <end position="255"/>
    </location>
</feature>
<dbReference type="InterPro" id="IPR013785">
    <property type="entry name" value="Aldolase_TIM"/>
</dbReference>
<dbReference type="SFLD" id="SFLDG01384">
    <property type="entry name" value="thioether_bond_formation_requi"/>
    <property type="match status" value="1"/>
</dbReference>
<evidence type="ECO:0000313" key="7">
    <source>
        <dbReference type="EMBL" id="CEP78041.1"/>
    </source>
</evidence>
<dbReference type="GO" id="GO:0016491">
    <property type="term" value="F:oxidoreductase activity"/>
    <property type="evidence" value="ECO:0007669"/>
    <property type="project" value="InterPro"/>
</dbReference>
<evidence type="ECO:0000256" key="3">
    <source>
        <dbReference type="ARBA" id="ARBA00022723"/>
    </source>
</evidence>
<sequence>MRETNGLKIPKENRLKDFFLFQKDEFGILWDKLTLNIYSLDQKHIEIYKQLLKIEDEKEIENFVIKKISEFPQLKSEFNELFQESSFKDESKNLRRLNLLISQRCPLGCLYCYAQKGTYGNSSFMAKQMVKKSLESFFSVFDSVEMVQFFGGEPLLNIDLIEYTINLFEELFHKKIIQRKPNFLVESGLGISKENLEEFIELLKVHPEIKVTVSCDGPAEIHNYLRPYANGNPSYNKVIENLNILKGYGQPHAIEVTYTKIHYDVGILPSDLIKYFKNELGLKDSLIFVVPVISKDPSLSLPIDIETKILHEYEANMIMSLREGSFDEKYSLEELNQHIEYNILSAAPTKYFCDGGIASYTIDTCGNIYPCHMLVGIEKFRIGNINESIEKFKMDLVNYANMQKAIVEKSKYEQCEGCFLQNYCSGCPSANYLLTGNMDPTFSCCNIQRQVIKDLLFEYIKNTVKGEK</sequence>
<reference evidence="8" key="1">
    <citation type="submission" date="2014-11" db="EMBL/GenBank/DDBJ databases">
        <authorList>
            <person name="Wibberg D."/>
        </authorList>
    </citation>
    <scope>NUCLEOTIDE SEQUENCE [LARGE SCALE GENOMIC DNA]</scope>
    <source>
        <strain evidence="8">L3</strain>
    </source>
</reference>
<dbReference type="Gene3D" id="3.20.20.70">
    <property type="entry name" value="Aldolase class I"/>
    <property type="match status" value="1"/>
</dbReference>
<dbReference type="KEGG" id="dtn:DTL3_0731"/>
<dbReference type="Pfam" id="PF04055">
    <property type="entry name" value="Radical_SAM"/>
    <property type="match status" value="1"/>
</dbReference>
<dbReference type="RefSeq" id="WP_045087572.1">
    <property type="nucleotide sequence ID" value="NZ_LN824141.1"/>
</dbReference>
<dbReference type="InterPro" id="IPR058240">
    <property type="entry name" value="rSAM_sf"/>
</dbReference>
<evidence type="ECO:0000259" key="6">
    <source>
        <dbReference type="Pfam" id="PF04055"/>
    </source>
</evidence>
<keyword evidence="5" id="KW-0411">Iron-sulfur</keyword>
<dbReference type="GO" id="GO:0051536">
    <property type="term" value="F:iron-sulfur cluster binding"/>
    <property type="evidence" value="ECO:0007669"/>
    <property type="project" value="UniProtKB-KW"/>
</dbReference>
<gene>
    <name evidence="7" type="ORF">DTL3_0731</name>
</gene>
<evidence type="ECO:0000256" key="1">
    <source>
        <dbReference type="ARBA" id="ARBA00001966"/>
    </source>
</evidence>
<dbReference type="Proteomes" id="UP000032809">
    <property type="component" value="Chromosome I"/>
</dbReference>
<dbReference type="SFLD" id="SFLDG01067">
    <property type="entry name" value="SPASM/twitch_domain_containing"/>
    <property type="match status" value="1"/>
</dbReference>
<evidence type="ECO:0000256" key="4">
    <source>
        <dbReference type="ARBA" id="ARBA00023004"/>
    </source>
</evidence>
<dbReference type="PANTHER" id="PTHR43273:SF8">
    <property type="entry name" value="RADICAL SAM DOMAIN PROTEIN"/>
    <property type="match status" value="1"/>
</dbReference>
<keyword evidence="3" id="KW-0479">Metal-binding</keyword>
<dbReference type="InterPro" id="IPR023867">
    <property type="entry name" value="Sulphatase_maturase_rSAM"/>
</dbReference>
<dbReference type="NCBIfam" id="TIGR04085">
    <property type="entry name" value="rSAM_more_4Fe4S"/>
    <property type="match status" value="1"/>
</dbReference>
<keyword evidence="8" id="KW-1185">Reference proteome</keyword>
<dbReference type="SFLD" id="SFLDS00029">
    <property type="entry name" value="Radical_SAM"/>
    <property type="match status" value="1"/>
</dbReference>
<dbReference type="InterPro" id="IPR007197">
    <property type="entry name" value="rSAM"/>
</dbReference>
<dbReference type="STRING" id="1006576.DTL3_0731"/>
<name>A0A0C7NJC3_DEFTU</name>
<dbReference type="EMBL" id="LN824141">
    <property type="protein sequence ID" value="CEP78041.1"/>
    <property type="molecule type" value="Genomic_DNA"/>
</dbReference>
<dbReference type="GO" id="GO:0046872">
    <property type="term" value="F:metal ion binding"/>
    <property type="evidence" value="ECO:0007669"/>
    <property type="project" value="UniProtKB-KW"/>
</dbReference>
<dbReference type="OrthoDB" id="9808591at2"/>
<comment type="cofactor">
    <cofactor evidence="1">
        <name>[4Fe-4S] cluster</name>
        <dbReference type="ChEBI" id="CHEBI:49883"/>
    </cofactor>
</comment>
<dbReference type="SUPFAM" id="SSF102114">
    <property type="entry name" value="Radical SAM enzymes"/>
    <property type="match status" value="1"/>
</dbReference>
<keyword evidence="2" id="KW-0949">S-adenosyl-L-methionine</keyword>
<protein>
    <submittedName>
        <fullName evidence="7">Radical SAM domain-containing protein</fullName>
    </submittedName>
</protein>
<dbReference type="AlphaFoldDB" id="A0A0C7NJC3"/>
<dbReference type="CDD" id="cd01335">
    <property type="entry name" value="Radical_SAM"/>
    <property type="match status" value="1"/>
</dbReference>
<evidence type="ECO:0000313" key="8">
    <source>
        <dbReference type="Proteomes" id="UP000032809"/>
    </source>
</evidence>
<proteinExistence type="predicted"/>
<organism evidence="7 8">
    <name type="scientific">Defluviitoga tunisiensis</name>
    <dbReference type="NCBI Taxonomy" id="1006576"/>
    <lineage>
        <taxon>Bacteria</taxon>
        <taxon>Thermotogati</taxon>
        <taxon>Thermotogota</taxon>
        <taxon>Thermotogae</taxon>
        <taxon>Petrotogales</taxon>
        <taxon>Petrotogaceae</taxon>
        <taxon>Defluviitoga</taxon>
    </lineage>
</organism>
<evidence type="ECO:0000256" key="2">
    <source>
        <dbReference type="ARBA" id="ARBA00022691"/>
    </source>
</evidence>
<dbReference type="PANTHER" id="PTHR43273">
    <property type="entry name" value="ANAEROBIC SULFATASE-MATURATING ENZYME HOMOLOG ASLB-RELATED"/>
    <property type="match status" value="1"/>
</dbReference>
<dbReference type="HOGENOM" id="CLU_009273_3_3_0"/>
<dbReference type="SFLD" id="SFLDG01386">
    <property type="entry name" value="main_SPASM_domain-containing"/>
    <property type="match status" value="1"/>
</dbReference>
<keyword evidence="4" id="KW-0408">Iron</keyword>
<dbReference type="InterPro" id="IPR023885">
    <property type="entry name" value="4Fe4S-binding_SPASM_dom"/>
</dbReference>
<accession>A0A0C7NJC3</accession>
<evidence type="ECO:0000256" key="5">
    <source>
        <dbReference type="ARBA" id="ARBA00023014"/>
    </source>
</evidence>